<gene>
    <name evidence="2" type="ORF">MBCUT_07660</name>
</gene>
<evidence type="ECO:0000313" key="2">
    <source>
        <dbReference type="EMBL" id="KZX16532.1"/>
    </source>
</evidence>
<dbReference type="AlphaFoldDB" id="A0A166EDE4"/>
<proteinExistence type="predicted"/>
<dbReference type="Proteomes" id="UP000077275">
    <property type="component" value="Unassembled WGS sequence"/>
</dbReference>
<dbReference type="STRING" id="47311.MBCUT_07660"/>
<feature type="transmembrane region" description="Helical" evidence="1">
    <location>
        <begin position="41"/>
        <end position="62"/>
    </location>
</feature>
<evidence type="ECO:0000256" key="1">
    <source>
        <dbReference type="SAM" id="Phobius"/>
    </source>
</evidence>
<name>A0A166EDE4_9EURY</name>
<dbReference type="PATRIC" id="fig|47311.3.peg.848"/>
<feature type="transmembrane region" description="Helical" evidence="1">
    <location>
        <begin position="6"/>
        <end position="29"/>
    </location>
</feature>
<accession>A0A166EDE4</accession>
<sequence length="107" mass="12465">MNFGKFSAVIVSLLLFVDLFLLIFLLFRFDLYSRFFSDYKLLIRAIVFIGGAYMAGTFYHYLKGDLDNENYNELDQLDNFKMNKNKVIAIGIVVLIFIACVVCIFYL</sequence>
<feature type="transmembrane region" description="Helical" evidence="1">
    <location>
        <begin position="87"/>
        <end position="106"/>
    </location>
</feature>
<keyword evidence="1" id="KW-0472">Membrane</keyword>
<evidence type="ECO:0000313" key="3">
    <source>
        <dbReference type="Proteomes" id="UP000077275"/>
    </source>
</evidence>
<dbReference type="RefSeq" id="WP_067259117.1">
    <property type="nucleotide sequence ID" value="NZ_LWMW01000090.1"/>
</dbReference>
<keyword evidence="3" id="KW-1185">Reference proteome</keyword>
<keyword evidence="1" id="KW-0812">Transmembrane</keyword>
<organism evidence="2 3">
    <name type="scientific">Methanobrevibacter cuticularis</name>
    <dbReference type="NCBI Taxonomy" id="47311"/>
    <lineage>
        <taxon>Archaea</taxon>
        <taxon>Methanobacteriati</taxon>
        <taxon>Methanobacteriota</taxon>
        <taxon>Methanomada group</taxon>
        <taxon>Methanobacteria</taxon>
        <taxon>Methanobacteriales</taxon>
        <taxon>Methanobacteriaceae</taxon>
        <taxon>Methanobrevibacter</taxon>
    </lineage>
</organism>
<reference evidence="2 3" key="1">
    <citation type="submission" date="2016-04" db="EMBL/GenBank/DDBJ databases">
        <title>Genome sequence of Methanobrevibacter cuticularis DSM 11139.</title>
        <authorList>
            <person name="Poehlein A."/>
            <person name="Seedorf H."/>
            <person name="Daniel R."/>
        </authorList>
    </citation>
    <scope>NUCLEOTIDE SEQUENCE [LARGE SCALE GENOMIC DNA]</scope>
    <source>
        <strain evidence="2 3">DSM 11139</strain>
    </source>
</reference>
<dbReference type="EMBL" id="LWMW01000090">
    <property type="protein sequence ID" value="KZX16532.1"/>
    <property type="molecule type" value="Genomic_DNA"/>
</dbReference>
<protein>
    <submittedName>
        <fullName evidence="2">Uncharacterized protein</fullName>
    </submittedName>
</protein>
<comment type="caution">
    <text evidence="2">The sequence shown here is derived from an EMBL/GenBank/DDBJ whole genome shotgun (WGS) entry which is preliminary data.</text>
</comment>
<keyword evidence="1" id="KW-1133">Transmembrane helix</keyword>